<feature type="domain" description="TPX2 C-terminal" evidence="6">
    <location>
        <begin position="53"/>
        <end position="86"/>
    </location>
</feature>
<dbReference type="InterPro" id="IPR009675">
    <property type="entry name" value="TPX2_fam"/>
</dbReference>
<evidence type="ECO:0000256" key="3">
    <source>
        <dbReference type="ARBA" id="ARBA00022490"/>
    </source>
</evidence>
<dbReference type="PANTHER" id="PTHR14326">
    <property type="entry name" value="TARGETING PROTEIN FOR XKLP2"/>
    <property type="match status" value="1"/>
</dbReference>
<organism evidence="7 8">
    <name type="scientific">Exaiptasia diaphana</name>
    <name type="common">Tropical sea anemone</name>
    <name type="synonym">Aiptasia pulchella</name>
    <dbReference type="NCBI Taxonomy" id="2652724"/>
    <lineage>
        <taxon>Eukaryota</taxon>
        <taxon>Metazoa</taxon>
        <taxon>Cnidaria</taxon>
        <taxon>Anthozoa</taxon>
        <taxon>Hexacorallia</taxon>
        <taxon>Actiniaria</taxon>
        <taxon>Aiptasiidae</taxon>
        <taxon>Exaiptasia</taxon>
    </lineage>
</organism>
<sequence length="188" mass="21937">MFVLLKAREFHAQPLQSFSPVEMPSISKPTTKVEPFNLSADTRGAKKAELWAKKVEDELKEQRKKAVFKAHSSNVLYQAPFVPKKSLKQNTIFDEFNLNSEKRAEERAAYEMHKREREIQDEELILQRQAEKEEEERQNIAMLRKQLVHKANPIRTYKPVAITSSDKQLTIPESPSWHAAKDRKVLRI</sequence>
<dbReference type="KEGG" id="epa:110236511"/>
<dbReference type="AlphaFoldDB" id="A0A913X256"/>
<evidence type="ECO:0000313" key="8">
    <source>
        <dbReference type="Proteomes" id="UP000887567"/>
    </source>
</evidence>
<dbReference type="GO" id="GO:0005874">
    <property type="term" value="C:microtubule"/>
    <property type="evidence" value="ECO:0007669"/>
    <property type="project" value="InterPro"/>
</dbReference>
<dbReference type="PANTHER" id="PTHR14326:SF44">
    <property type="entry name" value="TARGETING PROTEIN FOR XKLP2"/>
    <property type="match status" value="1"/>
</dbReference>
<feature type="coiled-coil region" evidence="5">
    <location>
        <begin position="116"/>
        <end position="146"/>
    </location>
</feature>
<keyword evidence="8" id="KW-1185">Reference proteome</keyword>
<dbReference type="GO" id="GO:0005819">
    <property type="term" value="C:spindle"/>
    <property type="evidence" value="ECO:0007669"/>
    <property type="project" value="InterPro"/>
</dbReference>
<evidence type="ECO:0000313" key="7">
    <source>
        <dbReference type="EnsemblMetazoa" id="XP_020897703.2"/>
    </source>
</evidence>
<evidence type="ECO:0000256" key="2">
    <source>
        <dbReference type="ARBA" id="ARBA00005885"/>
    </source>
</evidence>
<dbReference type="OMA" id="XQARGHE"/>
<proteinExistence type="inferred from homology"/>
<comment type="subcellular location">
    <subcellularLocation>
        <location evidence="1">Cytoplasm</location>
        <location evidence="1">Cytoskeleton</location>
    </subcellularLocation>
</comment>
<feature type="domain" description="TPX2 C-terminal" evidence="6">
    <location>
        <begin position="96"/>
        <end position="170"/>
    </location>
</feature>
<keyword evidence="3" id="KW-0963">Cytoplasm</keyword>
<dbReference type="Pfam" id="PF06886">
    <property type="entry name" value="TPX2"/>
    <property type="match status" value="2"/>
</dbReference>
<evidence type="ECO:0000259" key="6">
    <source>
        <dbReference type="Pfam" id="PF06886"/>
    </source>
</evidence>
<evidence type="ECO:0000256" key="5">
    <source>
        <dbReference type="SAM" id="Coils"/>
    </source>
</evidence>
<dbReference type="Proteomes" id="UP000887567">
    <property type="component" value="Unplaced"/>
</dbReference>
<accession>A0A913X256</accession>
<evidence type="ECO:0000256" key="1">
    <source>
        <dbReference type="ARBA" id="ARBA00004245"/>
    </source>
</evidence>
<dbReference type="OrthoDB" id="1684416at2759"/>
<protein>
    <recommendedName>
        <fullName evidence="6">TPX2 C-terminal domain-containing protein</fullName>
    </recommendedName>
</protein>
<keyword evidence="4" id="KW-0206">Cytoskeleton</keyword>
<reference evidence="7" key="1">
    <citation type="submission" date="2022-11" db="UniProtKB">
        <authorList>
            <consortium name="EnsemblMetazoa"/>
        </authorList>
    </citation>
    <scope>IDENTIFICATION</scope>
</reference>
<dbReference type="InterPro" id="IPR027329">
    <property type="entry name" value="TPX2_C"/>
</dbReference>
<evidence type="ECO:0000256" key="4">
    <source>
        <dbReference type="ARBA" id="ARBA00023212"/>
    </source>
</evidence>
<comment type="similarity">
    <text evidence="2">Belongs to the TPX2 family.</text>
</comment>
<keyword evidence="5" id="KW-0175">Coiled coil</keyword>
<name>A0A913X256_EXADI</name>
<dbReference type="RefSeq" id="XP_020897703.2">
    <property type="nucleotide sequence ID" value="XM_021042044.2"/>
</dbReference>
<dbReference type="EnsemblMetazoa" id="XM_021042044.2">
    <property type="protein sequence ID" value="XP_020897703.2"/>
    <property type="gene ID" value="LOC110236511"/>
</dbReference>
<dbReference type="GO" id="GO:0060236">
    <property type="term" value="P:regulation of mitotic spindle organization"/>
    <property type="evidence" value="ECO:0007669"/>
    <property type="project" value="InterPro"/>
</dbReference>
<dbReference type="GeneID" id="110236511"/>